<keyword evidence="4" id="KW-0297">G-protein coupled receptor</keyword>
<keyword evidence="6" id="KW-0675">Receptor</keyword>
<feature type="transmembrane region" description="Helical" evidence="8">
    <location>
        <begin position="130"/>
        <end position="154"/>
    </location>
</feature>
<dbReference type="SUPFAM" id="SSF81321">
    <property type="entry name" value="Family A G protein-coupled receptor-like"/>
    <property type="match status" value="1"/>
</dbReference>
<dbReference type="KEGG" id="nve:5522080"/>
<evidence type="ECO:0000256" key="3">
    <source>
        <dbReference type="ARBA" id="ARBA00022989"/>
    </source>
</evidence>
<evidence type="ECO:0000259" key="9">
    <source>
        <dbReference type="PROSITE" id="PS50262"/>
    </source>
</evidence>
<comment type="subcellular location">
    <subcellularLocation>
        <location evidence="1">Membrane</location>
        <topology evidence="1">Multi-pass membrane protein</topology>
    </subcellularLocation>
</comment>
<dbReference type="PRINTS" id="PR00237">
    <property type="entry name" value="GPCRRHODOPSN"/>
</dbReference>
<dbReference type="FunCoup" id="A7RFU9">
    <property type="interactions" value="137"/>
</dbReference>
<evidence type="ECO:0000256" key="5">
    <source>
        <dbReference type="ARBA" id="ARBA00023136"/>
    </source>
</evidence>
<dbReference type="CDD" id="cd00637">
    <property type="entry name" value="7tm_classA_rhodopsin-like"/>
    <property type="match status" value="1"/>
</dbReference>
<reference evidence="10 11" key="1">
    <citation type="journal article" date="2007" name="Science">
        <title>Sea anemone genome reveals ancestral eumetazoan gene repertoire and genomic organization.</title>
        <authorList>
            <person name="Putnam N.H."/>
            <person name="Srivastava M."/>
            <person name="Hellsten U."/>
            <person name="Dirks B."/>
            <person name="Chapman J."/>
            <person name="Salamov A."/>
            <person name="Terry A."/>
            <person name="Shapiro H."/>
            <person name="Lindquist E."/>
            <person name="Kapitonov V.V."/>
            <person name="Jurka J."/>
            <person name="Genikhovich G."/>
            <person name="Grigoriev I.V."/>
            <person name="Lucas S.M."/>
            <person name="Steele R.E."/>
            <person name="Finnerty J.R."/>
            <person name="Technau U."/>
            <person name="Martindale M.Q."/>
            <person name="Rokhsar D.S."/>
        </authorList>
    </citation>
    <scope>NUCLEOTIDE SEQUENCE [LARGE SCALE GENOMIC DNA]</scope>
    <source>
        <strain evidence="11">CH2 X CH6</strain>
    </source>
</reference>
<dbReference type="InParanoid" id="A7RFU9"/>
<gene>
    <name evidence="10" type="ORF">NEMVEDRAFT_v1g36686</name>
</gene>
<accession>A7RFU9</accession>
<dbReference type="Proteomes" id="UP000001593">
    <property type="component" value="Unassembled WGS sequence"/>
</dbReference>
<organism evidence="10 11">
    <name type="scientific">Nematostella vectensis</name>
    <name type="common">Starlet sea anemone</name>
    <dbReference type="NCBI Taxonomy" id="45351"/>
    <lineage>
        <taxon>Eukaryota</taxon>
        <taxon>Metazoa</taxon>
        <taxon>Cnidaria</taxon>
        <taxon>Anthozoa</taxon>
        <taxon>Hexacorallia</taxon>
        <taxon>Actiniaria</taxon>
        <taxon>Edwardsiidae</taxon>
        <taxon>Nematostella</taxon>
    </lineage>
</organism>
<dbReference type="InterPro" id="IPR017452">
    <property type="entry name" value="GPCR_Rhodpsn_7TM"/>
</dbReference>
<feature type="transmembrane region" description="Helical" evidence="8">
    <location>
        <begin position="184"/>
        <end position="208"/>
    </location>
</feature>
<dbReference type="GO" id="GO:0007186">
    <property type="term" value="P:G protein-coupled receptor signaling pathway"/>
    <property type="evidence" value="ECO:0000318"/>
    <property type="project" value="GO_Central"/>
</dbReference>
<keyword evidence="2 8" id="KW-0812">Transmembrane</keyword>
<dbReference type="EMBL" id="DS469508">
    <property type="protein sequence ID" value="EDO49782.1"/>
    <property type="molecule type" value="Genomic_DNA"/>
</dbReference>
<protein>
    <recommendedName>
        <fullName evidence="9">G-protein coupled receptors family 1 profile domain-containing protein</fullName>
    </recommendedName>
</protein>
<keyword evidence="5 8" id="KW-0472">Membrane</keyword>
<evidence type="ECO:0000256" key="6">
    <source>
        <dbReference type="ARBA" id="ARBA00023170"/>
    </source>
</evidence>
<dbReference type="PANTHER" id="PTHR45695:SF9">
    <property type="entry name" value="LEUCOKININ RECEPTOR"/>
    <property type="match status" value="1"/>
</dbReference>
<dbReference type="HOGENOM" id="CLU_009579_6_3_1"/>
<dbReference type="GO" id="GO:0032870">
    <property type="term" value="P:cellular response to hormone stimulus"/>
    <property type="evidence" value="ECO:0000318"/>
    <property type="project" value="GO_Central"/>
</dbReference>
<dbReference type="STRING" id="45351.A7RFU9"/>
<dbReference type="eggNOG" id="KOG4219">
    <property type="taxonomic scope" value="Eukaryota"/>
</dbReference>
<dbReference type="InterPro" id="IPR000276">
    <property type="entry name" value="GPCR_Rhodpsn"/>
</dbReference>
<dbReference type="OrthoDB" id="5950040at2759"/>
<name>A7RFU9_NEMVE</name>
<feature type="non-terminal residue" evidence="10">
    <location>
        <position position="1"/>
    </location>
</feature>
<evidence type="ECO:0000313" key="10">
    <source>
        <dbReference type="EMBL" id="EDO49782.1"/>
    </source>
</evidence>
<dbReference type="AlphaFoldDB" id="A7RFU9"/>
<dbReference type="OMA" id="MNIICKF"/>
<dbReference type="GO" id="GO:0004930">
    <property type="term" value="F:G protein-coupled receptor activity"/>
    <property type="evidence" value="ECO:0000318"/>
    <property type="project" value="GO_Central"/>
</dbReference>
<evidence type="ECO:0000256" key="2">
    <source>
        <dbReference type="ARBA" id="ARBA00022692"/>
    </source>
</evidence>
<dbReference type="Pfam" id="PF00001">
    <property type="entry name" value="7tm_1"/>
    <property type="match status" value="1"/>
</dbReference>
<dbReference type="Gene3D" id="1.20.1070.10">
    <property type="entry name" value="Rhodopsin 7-helix transmembrane proteins"/>
    <property type="match status" value="1"/>
</dbReference>
<keyword evidence="3 8" id="KW-1133">Transmembrane helix</keyword>
<evidence type="ECO:0000256" key="7">
    <source>
        <dbReference type="ARBA" id="ARBA00023224"/>
    </source>
</evidence>
<dbReference type="GO" id="GO:0005886">
    <property type="term" value="C:plasma membrane"/>
    <property type="evidence" value="ECO:0000318"/>
    <property type="project" value="GO_Central"/>
</dbReference>
<sequence length="249" mass="28204">QMRTFTSILLANLAAADFCFGLVESLKALTFQITTRNFKSGFFCRVTGYITFITLVVSIGTLTVIAHARHSAIISPLRFRRHRSRCNIVFIVVSTWLTALVFTCPIVLLSRTTTGIGKRNCAVSPVSLQYGIYHVCIGLLGILVPCSVTGYCYIKVIHKLWYPQSIIRASGHTVYRSRKRLIKLLILMTTLFFTCWMALCVQQVLFIVDMYSDSLEITCFFLLHVNACCNPVVYSLHNPKLRKCMNRLV</sequence>
<feature type="domain" description="G-protein coupled receptors family 1 profile" evidence="9">
    <location>
        <begin position="1"/>
        <end position="234"/>
    </location>
</feature>
<feature type="transmembrane region" description="Helical" evidence="8">
    <location>
        <begin position="88"/>
        <end position="110"/>
    </location>
</feature>
<dbReference type="PhylomeDB" id="A7RFU9"/>
<keyword evidence="11" id="KW-1185">Reference proteome</keyword>
<feature type="non-terminal residue" evidence="10">
    <location>
        <position position="249"/>
    </location>
</feature>
<dbReference type="PROSITE" id="PS50262">
    <property type="entry name" value="G_PROTEIN_RECEP_F1_2"/>
    <property type="match status" value="1"/>
</dbReference>
<evidence type="ECO:0000313" key="11">
    <source>
        <dbReference type="Proteomes" id="UP000001593"/>
    </source>
</evidence>
<feature type="transmembrane region" description="Helical" evidence="8">
    <location>
        <begin position="214"/>
        <end position="237"/>
    </location>
</feature>
<keyword evidence="7" id="KW-0807">Transducer</keyword>
<dbReference type="PANTHER" id="PTHR45695">
    <property type="entry name" value="LEUCOKININ RECEPTOR-RELATED"/>
    <property type="match status" value="1"/>
</dbReference>
<feature type="transmembrane region" description="Helical" evidence="8">
    <location>
        <begin position="46"/>
        <end position="68"/>
    </location>
</feature>
<evidence type="ECO:0000256" key="1">
    <source>
        <dbReference type="ARBA" id="ARBA00004141"/>
    </source>
</evidence>
<evidence type="ECO:0000256" key="4">
    <source>
        <dbReference type="ARBA" id="ARBA00023040"/>
    </source>
</evidence>
<evidence type="ECO:0000256" key="8">
    <source>
        <dbReference type="SAM" id="Phobius"/>
    </source>
</evidence>
<proteinExistence type="predicted"/>